<evidence type="ECO:0000313" key="8">
    <source>
        <dbReference type="Proteomes" id="UP000590964"/>
    </source>
</evidence>
<dbReference type="EMBL" id="DUFW01000061">
    <property type="protein sequence ID" value="HIH21712.1"/>
    <property type="molecule type" value="Genomic_DNA"/>
</dbReference>
<reference evidence="6" key="2">
    <citation type="submission" date="2021-03" db="EMBL/GenBank/DDBJ databases">
        <authorList>
            <person name="Jaffe A."/>
        </authorList>
    </citation>
    <scope>NUCLEOTIDE SEQUENCE</scope>
    <source>
        <strain evidence="6">RIFCSPLOWO2_01_FULL_43_13</strain>
    </source>
</reference>
<dbReference type="Proteomes" id="UP000680185">
    <property type="component" value="Unassembled WGS sequence"/>
</dbReference>
<evidence type="ECO:0000259" key="3">
    <source>
        <dbReference type="Pfam" id="PF00535"/>
    </source>
</evidence>
<dbReference type="Pfam" id="PF00535">
    <property type="entry name" value="Glycos_transf_2"/>
    <property type="match status" value="1"/>
</dbReference>
<reference evidence="6" key="3">
    <citation type="submission" date="2021-05" db="EMBL/GenBank/DDBJ databases">
        <title>Protein family content uncovers lineage relationships and bacterial pathway maintenance mechanisms in DPANN archaea.</title>
        <authorList>
            <person name="Castelle C.J."/>
            <person name="Meheust R."/>
            <person name="Jaffe A.L."/>
            <person name="Seitz K."/>
            <person name="Gong X."/>
            <person name="Baker B.J."/>
            <person name="Banfield J.F."/>
        </authorList>
    </citation>
    <scope>NUCLEOTIDE SEQUENCE</scope>
    <source>
        <strain evidence="6">RIFCSPLOWO2_01_FULL_43_13</strain>
    </source>
</reference>
<proteinExistence type="predicted"/>
<dbReference type="PANTHER" id="PTHR43630:SF1">
    <property type="entry name" value="POLY-BETA-1,6-N-ACETYL-D-GLUCOSAMINE SYNTHASE"/>
    <property type="match status" value="1"/>
</dbReference>
<dbReference type="InterPro" id="IPR029044">
    <property type="entry name" value="Nucleotide-diphossugar_trans"/>
</dbReference>
<evidence type="ECO:0000256" key="2">
    <source>
        <dbReference type="ARBA" id="ARBA00022679"/>
    </source>
</evidence>
<comment type="caution">
    <text evidence="4">The sequence shown here is derived from an EMBL/GenBank/DDBJ whole genome shotgun (WGS) entry which is preliminary data.</text>
</comment>
<evidence type="ECO:0000313" key="4">
    <source>
        <dbReference type="EMBL" id="HIH21712.1"/>
    </source>
</evidence>
<gene>
    <name evidence="4" type="ORF">HA222_03595</name>
    <name evidence="5" type="ORF">HA227_03995</name>
    <name evidence="6" type="ORF">J4478_01480</name>
</gene>
<dbReference type="CDD" id="cd04179">
    <property type="entry name" value="DPM_DPG-synthase_like"/>
    <property type="match status" value="1"/>
</dbReference>
<dbReference type="Proteomes" id="UP000527315">
    <property type="component" value="Unassembled WGS sequence"/>
</dbReference>
<accession>A0A7J4JVA6</accession>
<dbReference type="PANTHER" id="PTHR43630">
    <property type="entry name" value="POLY-BETA-1,6-N-ACETYL-D-GLUCOSAMINE SYNTHASE"/>
    <property type="match status" value="1"/>
</dbReference>
<dbReference type="GO" id="GO:0016757">
    <property type="term" value="F:glycosyltransferase activity"/>
    <property type="evidence" value="ECO:0007669"/>
    <property type="project" value="UniProtKB-KW"/>
</dbReference>
<keyword evidence="2 4" id="KW-0808">Transferase</keyword>
<dbReference type="AlphaFoldDB" id="A0A7J4JVA6"/>
<dbReference type="InterPro" id="IPR001173">
    <property type="entry name" value="Glyco_trans_2-like"/>
</dbReference>
<evidence type="ECO:0000313" key="5">
    <source>
        <dbReference type="EMBL" id="HIH33386.1"/>
    </source>
</evidence>
<evidence type="ECO:0000313" key="7">
    <source>
        <dbReference type="Proteomes" id="UP000527315"/>
    </source>
</evidence>
<organism evidence="4 8">
    <name type="scientific">Candidatus Iainarchaeum sp</name>
    <dbReference type="NCBI Taxonomy" id="3101447"/>
    <lineage>
        <taxon>Archaea</taxon>
        <taxon>Candidatus Iainarchaeota</taxon>
        <taxon>Candidatus Iainarchaeia</taxon>
        <taxon>Candidatus Iainarchaeales</taxon>
        <taxon>Candidatus Iainarchaeaceae</taxon>
        <taxon>Candidatus Iainarchaeum</taxon>
    </lineage>
</organism>
<dbReference type="SUPFAM" id="SSF53448">
    <property type="entry name" value="Nucleotide-diphospho-sugar transferases"/>
    <property type="match status" value="1"/>
</dbReference>
<dbReference type="Gene3D" id="3.90.550.10">
    <property type="entry name" value="Spore Coat Polysaccharide Biosynthesis Protein SpsA, Chain A"/>
    <property type="match status" value="1"/>
</dbReference>
<dbReference type="EMBL" id="JAGVWB010000009">
    <property type="protein sequence ID" value="MBS3058054.1"/>
    <property type="molecule type" value="Genomic_DNA"/>
</dbReference>
<feature type="domain" description="Glycosyltransferase 2-like" evidence="3">
    <location>
        <begin position="3"/>
        <end position="138"/>
    </location>
</feature>
<evidence type="ECO:0000256" key="1">
    <source>
        <dbReference type="ARBA" id="ARBA00022676"/>
    </source>
</evidence>
<sequence>MIVMIPAYNEEKYIGRTIDLLKREQDVISEIVVIDDGSRDATSRIAKEKGATVLRLQKNTGKTGAFIQGLRYCHEKKADIILNLDADLIKTDTKSQVVELVSHLVKNPALLMVFARAHEKTSAGFNPVEHAYNGNKAFRMKAFNPFFKGNKKWVSLLSSGGRYGLEEALRYLIRRERVSSLFLSGYTPAFYFREACRGSVEVKEDKDIEKIRNTAAERQRKARELMNQRRLRNSGRKL</sequence>
<protein>
    <submittedName>
        <fullName evidence="4">Glycosyltransferase family 2 protein</fullName>
    </submittedName>
</protein>
<reference evidence="4 7" key="1">
    <citation type="journal article" date="2020" name="bioRxiv">
        <title>A rank-normalized archaeal taxonomy based on genome phylogeny resolves widespread incomplete and uneven classifications.</title>
        <authorList>
            <person name="Rinke C."/>
            <person name="Chuvochina M."/>
            <person name="Mussig A.J."/>
            <person name="Chaumeil P.-A."/>
            <person name="Waite D.W."/>
            <person name="Whitman W.B."/>
            <person name="Parks D.H."/>
            <person name="Hugenholtz P."/>
        </authorList>
    </citation>
    <scope>NUCLEOTIDE SEQUENCE</scope>
    <source>
        <strain evidence="4">UBA10191</strain>
    </source>
</reference>
<evidence type="ECO:0000313" key="6">
    <source>
        <dbReference type="EMBL" id="MBS3058054.1"/>
    </source>
</evidence>
<dbReference type="EMBL" id="DUFJ01000088">
    <property type="protein sequence ID" value="HIH33386.1"/>
    <property type="molecule type" value="Genomic_DNA"/>
</dbReference>
<name>A0A7J4JVA6_9ARCH</name>
<dbReference type="Proteomes" id="UP000590964">
    <property type="component" value="Unassembled WGS sequence"/>
</dbReference>
<keyword evidence="1" id="KW-0328">Glycosyltransferase</keyword>